<dbReference type="Proteomes" id="UP001628124">
    <property type="component" value="Unassembled WGS sequence"/>
</dbReference>
<dbReference type="RefSeq" id="WP_412708293.1">
    <property type="nucleotide sequence ID" value="NZ_BAABMM010000034.1"/>
</dbReference>
<dbReference type="EMBL" id="BAABMM010000034">
    <property type="protein sequence ID" value="GAA5252673.1"/>
    <property type="molecule type" value="Genomic_DNA"/>
</dbReference>
<reference evidence="1 2" key="1">
    <citation type="journal article" date="2024" name="Microbiol. Immunol.">
        <title>Discovery of a novel spotted fever group Rickettsia, 'Candidatus Rickettsia kedanie,' in unfed larval chigger mites, Leptotrombidium scutellare.</title>
        <authorList>
            <person name="Ogawa M."/>
            <person name="Matsutani M."/>
            <person name="Katayama T."/>
            <person name="Takada N."/>
            <person name="Noda S."/>
            <person name="Takahashi M."/>
            <person name="Kageyama D."/>
            <person name="Hanaoka N."/>
            <person name="Ebihara H."/>
        </authorList>
    </citation>
    <scope>NUCLEOTIDE SEQUENCE [LARGE SCALE GENOMIC DNA]</scope>
    <source>
        <strain evidence="1 2">KNCP2-13</strain>
    </source>
</reference>
<proteinExistence type="predicted"/>
<evidence type="ECO:0000313" key="1">
    <source>
        <dbReference type="EMBL" id="GAA5252673.1"/>
    </source>
</evidence>
<organism evidence="1 2">
    <name type="scientific">Candidatus Rickettsia kedanie</name>
    <dbReference type="NCBI Taxonomy" id="3115352"/>
    <lineage>
        <taxon>Bacteria</taxon>
        <taxon>Pseudomonadati</taxon>
        <taxon>Pseudomonadota</taxon>
        <taxon>Alphaproteobacteria</taxon>
        <taxon>Rickettsiales</taxon>
        <taxon>Rickettsiaceae</taxon>
        <taxon>Rickettsieae</taxon>
        <taxon>Rickettsia</taxon>
        <taxon>spotted fever group</taxon>
    </lineage>
</organism>
<sequence>MNLDQEALNIAMDQGGVIKDFICQKNTKLYHSEFSQNYLTGETQVDITGDSESHSE</sequence>
<gene>
    <name evidence="1" type="ORF">KNCP2_09610</name>
</gene>
<keyword evidence="2" id="KW-1185">Reference proteome</keyword>
<name>A0ABP9TUW1_9RICK</name>
<evidence type="ECO:0000313" key="2">
    <source>
        <dbReference type="Proteomes" id="UP001628124"/>
    </source>
</evidence>
<protein>
    <submittedName>
        <fullName evidence="1">Uncharacterized protein</fullName>
    </submittedName>
</protein>
<accession>A0ABP9TUW1</accession>
<comment type="caution">
    <text evidence="1">The sequence shown here is derived from an EMBL/GenBank/DDBJ whole genome shotgun (WGS) entry which is preliminary data.</text>
</comment>